<comment type="caution">
    <text evidence="7">The sequence shown here is derived from an EMBL/GenBank/DDBJ whole genome shotgun (WGS) entry which is preliminary data.</text>
</comment>
<dbReference type="PANTHER" id="PTHR18937">
    <property type="entry name" value="STRUCTURAL MAINTENANCE OF CHROMOSOMES SMC FAMILY MEMBER"/>
    <property type="match status" value="1"/>
</dbReference>
<evidence type="ECO:0000313" key="7">
    <source>
        <dbReference type="EMBL" id="CAI2177241.1"/>
    </source>
</evidence>
<protein>
    <submittedName>
        <fullName evidence="7">2964_t:CDS:1</fullName>
    </submittedName>
</protein>
<dbReference type="InterPro" id="IPR003395">
    <property type="entry name" value="RecF/RecN/SMC_N"/>
</dbReference>
<evidence type="ECO:0000256" key="4">
    <source>
        <dbReference type="ARBA" id="ARBA00023242"/>
    </source>
</evidence>
<evidence type="ECO:0000259" key="6">
    <source>
        <dbReference type="Pfam" id="PF02463"/>
    </source>
</evidence>
<reference evidence="7" key="1">
    <citation type="submission" date="2022-08" db="EMBL/GenBank/DDBJ databases">
        <authorList>
            <person name="Kallberg Y."/>
            <person name="Tangrot J."/>
            <person name="Rosling A."/>
        </authorList>
    </citation>
    <scope>NUCLEOTIDE SEQUENCE</scope>
    <source>
        <strain evidence="7">Wild A</strain>
    </source>
</reference>
<dbReference type="PANTHER" id="PTHR18937:SF172">
    <property type="entry name" value="STRUCTURAL MAINTENANCE OF CHROMOSOMES PROTEIN"/>
    <property type="match status" value="1"/>
</dbReference>
<dbReference type="Gene3D" id="3.40.50.300">
    <property type="entry name" value="P-loop containing nucleotide triphosphate hydrolases"/>
    <property type="match status" value="1"/>
</dbReference>
<comment type="subcellular location">
    <subcellularLocation>
        <location evidence="1">Nucleus</location>
    </subcellularLocation>
</comment>
<evidence type="ECO:0000256" key="5">
    <source>
        <dbReference type="SAM" id="Coils"/>
    </source>
</evidence>
<evidence type="ECO:0000256" key="1">
    <source>
        <dbReference type="ARBA" id="ARBA00004123"/>
    </source>
</evidence>
<name>A0A9W4SPU5_9GLOM</name>
<keyword evidence="2" id="KW-0547">Nucleotide-binding</keyword>
<dbReference type="GO" id="GO:0007076">
    <property type="term" value="P:mitotic chromosome condensation"/>
    <property type="evidence" value="ECO:0007669"/>
    <property type="project" value="TreeGrafter"/>
</dbReference>
<dbReference type="GO" id="GO:0000796">
    <property type="term" value="C:condensin complex"/>
    <property type="evidence" value="ECO:0007669"/>
    <property type="project" value="TreeGrafter"/>
</dbReference>
<evidence type="ECO:0000313" key="8">
    <source>
        <dbReference type="Proteomes" id="UP001153678"/>
    </source>
</evidence>
<accession>A0A9W4SPU5</accession>
<feature type="non-terminal residue" evidence="7">
    <location>
        <position position="1"/>
    </location>
</feature>
<keyword evidence="4" id="KW-0539">Nucleus</keyword>
<gene>
    <name evidence="7" type="ORF">FWILDA_LOCUS7988</name>
</gene>
<evidence type="ECO:0000256" key="2">
    <source>
        <dbReference type="ARBA" id="ARBA00022741"/>
    </source>
</evidence>
<dbReference type="AlphaFoldDB" id="A0A9W4SPU5"/>
<dbReference type="SUPFAM" id="SSF52540">
    <property type="entry name" value="P-loop containing nucleoside triphosphate hydrolases"/>
    <property type="match status" value="1"/>
</dbReference>
<dbReference type="GO" id="GO:0005524">
    <property type="term" value="F:ATP binding"/>
    <property type="evidence" value="ECO:0007669"/>
    <property type="project" value="UniProtKB-KW"/>
</dbReference>
<feature type="coiled-coil region" evidence="5">
    <location>
        <begin position="232"/>
        <end position="259"/>
    </location>
</feature>
<sequence length="264" mass="30002">MTSDASISANVSNLKTDGLKNLPENFIKMSNLDTRQVPVLEPKQRFIINKIILYNFKSYCGKIEIGPLHKSFSAIVGPNGSGKSNVIDALLFVFGYRANKMRQGRLAELIHSSQGCENLDSCNVDVHFEEILDTHDSDDYEVVPQSQLVISRQAFRNNASKYFINGRQSNYTEVTSLLKEKKVDLDHKRFLILQGEIESIAQMKPKAPNKHEDGLLEFLEDIIGTSKYKIPLEEANEKLELLDEERSDKLNRVNLVEKEKQSLE</sequence>
<feature type="domain" description="RecF/RecN/SMC N-terminal" evidence="6">
    <location>
        <begin position="48"/>
        <end position="184"/>
    </location>
</feature>
<dbReference type="FunFam" id="3.40.50.300:FF:000585">
    <property type="entry name" value="Structural maintenance of chromosomes 4"/>
    <property type="match status" value="1"/>
</dbReference>
<keyword evidence="3" id="KW-0067">ATP-binding</keyword>
<proteinExistence type="predicted"/>
<keyword evidence="5" id="KW-0175">Coiled coil</keyword>
<dbReference type="Pfam" id="PF02463">
    <property type="entry name" value="SMC_N"/>
    <property type="match status" value="1"/>
</dbReference>
<dbReference type="Proteomes" id="UP001153678">
    <property type="component" value="Unassembled WGS sequence"/>
</dbReference>
<dbReference type="InterPro" id="IPR027417">
    <property type="entry name" value="P-loop_NTPase"/>
</dbReference>
<organism evidence="7 8">
    <name type="scientific">Funneliformis geosporum</name>
    <dbReference type="NCBI Taxonomy" id="1117311"/>
    <lineage>
        <taxon>Eukaryota</taxon>
        <taxon>Fungi</taxon>
        <taxon>Fungi incertae sedis</taxon>
        <taxon>Mucoromycota</taxon>
        <taxon>Glomeromycotina</taxon>
        <taxon>Glomeromycetes</taxon>
        <taxon>Glomerales</taxon>
        <taxon>Glomeraceae</taxon>
        <taxon>Funneliformis</taxon>
    </lineage>
</organism>
<evidence type="ECO:0000256" key="3">
    <source>
        <dbReference type="ARBA" id="ARBA00022840"/>
    </source>
</evidence>
<keyword evidence="8" id="KW-1185">Reference proteome</keyword>
<dbReference type="GO" id="GO:0005634">
    <property type="term" value="C:nucleus"/>
    <property type="evidence" value="ECO:0007669"/>
    <property type="project" value="UniProtKB-SubCell"/>
</dbReference>
<dbReference type="OrthoDB" id="2290400at2759"/>
<dbReference type="EMBL" id="CAMKVN010001640">
    <property type="protein sequence ID" value="CAI2177241.1"/>
    <property type="molecule type" value="Genomic_DNA"/>
</dbReference>